<dbReference type="GeneID" id="9676902"/>
<dbReference type="OMA" id="WIETERA"/>
<feature type="transmembrane region" description="Helical" evidence="2">
    <location>
        <begin position="105"/>
        <end position="125"/>
    </location>
</feature>
<dbReference type="HOGENOM" id="CLU_012879_2_0_1"/>
<gene>
    <name evidence="3" type="ORF">NECHADRAFT_82868</name>
</gene>
<dbReference type="EMBL" id="GG698902">
    <property type="protein sequence ID" value="EEU43510.1"/>
    <property type="molecule type" value="Genomic_DNA"/>
</dbReference>
<protein>
    <submittedName>
        <fullName evidence="3">Uncharacterized protein</fullName>
    </submittedName>
</protein>
<name>C7YX25_FUSV7</name>
<dbReference type="STRING" id="660122.C7YX25"/>
<sequence length="764" mass="83534">MASLSGFELASLESLDLGHEPCQLTRTLKACMTREDASLVRPATKTSGTRTSPKQDQRAFTHSMQYIPLRDVTSTCPSDVLASFDGASPSNEASQSRRWDLAGHFALFHLPAVAVTVTLLCLYASEFHWPYGHPTAEELAALQFAAKGHEALILISLTDVLLSKISYGLLNSNVGVPLGFISSPFYLGSPIRYLFSSELWSAIRHSVTRRVFPKTTGLVILITALLCIAANPLSAIAMIPREIWRSFPKADPGHSLEIVCYVDERLYELDLDSQHVPEPHHSTKTSTCTNARCPGSRRQLHYLSNIMDPSQSDSPGNLARYKLQNVTYTYYDISSTSRPLSLSIIDRSETKSNLIGYDPPNGDFAVATCPMAFLANYFDSGGGIKDVNSDWPQWLVETKQMDVNGTIRKWKQPLVLVNCHAEHLEGNIVSMDFDSELLNETVTLDTEHNGDLRELVNEIRRPSGTSGYRVSAFGTNTSAPISGSIIFATRGTAVGTEGEAADGIDVSLCLISAHWVEADVWIESITSGIVQSHLETSIEGLLDHIGDSSTSTPLIKMRKGWLAGIDTRIDMASDSAYRLMLSYCLEEGSSFPFLHDCLSLALATHITDALSQPSSFDGMPIVNLVEMPSTGEITVIDHSSWGKAFTYTFKNSRTIPLAFSALLLHVSIVLVHLAFALHSQYPYYKTSWGTFGEMFILALRSSPEGTTSGSKAEVAVSQMWRETATVRSMAGDGRVQIFLGESKKDATQPEGSEGDGTGDNSSRL</sequence>
<dbReference type="KEGG" id="nhe:NECHADRAFT_82868"/>
<dbReference type="InParanoid" id="C7YX25"/>
<evidence type="ECO:0000256" key="1">
    <source>
        <dbReference type="SAM" id="MobiDB-lite"/>
    </source>
</evidence>
<keyword evidence="4" id="KW-1185">Reference proteome</keyword>
<keyword evidence="2" id="KW-0472">Membrane</keyword>
<reference evidence="3 4" key="1">
    <citation type="journal article" date="2009" name="PLoS Genet.">
        <title>The genome of Nectria haematococca: contribution of supernumerary chromosomes to gene expansion.</title>
        <authorList>
            <person name="Coleman J.J."/>
            <person name="Rounsley S.D."/>
            <person name="Rodriguez-Carres M."/>
            <person name="Kuo A."/>
            <person name="Wasmann C.C."/>
            <person name="Grimwood J."/>
            <person name="Schmutz J."/>
            <person name="Taga M."/>
            <person name="White G.J."/>
            <person name="Zhou S."/>
            <person name="Schwartz D.C."/>
            <person name="Freitag M."/>
            <person name="Ma L.J."/>
            <person name="Danchin E.G."/>
            <person name="Henrissat B."/>
            <person name="Coutinho P.M."/>
            <person name="Nelson D.R."/>
            <person name="Straney D."/>
            <person name="Napoli C.A."/>
            <person name="Barker B.M."/>
            <person name="Gribskov M."/>
            <person name="Rep M."/>
            <person name="Kroken S."/>
            <person name="Molnar I."/>
            <person name="Rensing C."/>
            <person name="Kennell J.C."/>
            <person name="Zamora J."/>
            <person name="Farman M.L."/>
            <person name="Selker E.U."/>
            <person name="Salamov A."/>
            <person name="Shapiro H."/>
            <person name="Pangilinan J."/>
            <person name="Lindquist E."/>
            <person name="Lamers C."/>
            <person name="Grigoriev I.V."/>
            <person name="Geiser D.M."/>
            <person name="Covert S.F."/>
            <person name="Temporini E."/>
            <person name="Vanetten H.D."/>
        </authorList>
    </citation>
    <scope>NUCLEOTIDE SEQUENCE [LARGE SCALE GENOMIC DNA]</scope>
    <source>
        <strain evidence="4">ATCC MYA-4622 / CBS 123669 / FGSC 9596 / NRRL 45880 / 77-13-4</strain>
    </source>
</reference>
<dbReference type="eggNOG" id="ENOG502STM3">
    <property type="taxonomic scope" value="Eukaryota"/>
</dbReference>
<evidence type="ECO:0000256" key="2">
    <source>
        <dbReference type="SAM" id="Phobius"/>
    </source>
</evidence>
<feature type="transmembrane region" description="Helical" evidence="2">
    <location>
        <begin position="216"/>
        <end position="239"/>
    </location>
</feature>
<dbReference type="AlphaFoldDB" id="C7YX25"/>
<dbReference type="VEuPathDB" id="FungiDB:NECHADRAFT_82868"/>
<dbReference type="Proteomes" id="UP000005206">
    <property type="component" value="Chromosome 7"/>
</dbReference>
<feature type="transmembrane region" description="Helical" evidence="2">
    <location>
        <begin position="657"/>
        <end position="677"/>
    </location>
</feature>
<proteinExistence type="predicted"/>
<organism evidence="3 4">
    <name type="scientific">Fusarium vanettenii (strain ATCC MYA-4622 / CBS 123669 / FGSC 9596 / NRRL 45880 / 77-13-4)</name>
    <name type="common">Fusarium solani subsp. pisi</name>
    <dbReference type="NCBI Taxonomy" id="660122"/>
    <lineage>
        <taxon>Eukaryota</taxon>
        <taxon>Fungi</taxon>
        <taxon>Dikarya</taxon>
        <taxon>Ascomycota</taxon>
        <taxon>Pezizomycotina</taxon>
        <taxon>Sordariomycetes</taxon>
        <taxon>Hypocreomycetidae</taxon>
        <taxon>Hypocreales</taxon>
        <taxon>Nectriaceae</taxon>
        <taxon>Fusarium</taxon>
        <taxon>Fusarium solani species complex</taxon>
        <taxon>Fusarium vanettenii</taxon>
    </lineage>
</organism>
<dbReference type="OrthoDB" id="5342924at2759"/>
<keyword evidence="2" id="KW-1133">Transmembrane helix</keyword>
<keyword evidence="2" id="KW-0812">Transmembrane</keyword>
<feature type="transmembrane region" description="Helical" evidence="2">
    <location>
        <begin position="174"/>
        <end position="195"/>
    </location>
</feature>
<dbReference type="RefSeq" id="XP_003049223.1">
    <property type="nucleotide sequence ID" value="XM_003049177.1"/>
</dbReference>
<feature type="region of interest" description="Disordered" evidence="1">
    <location>
        <begin position="740"/>
        <end position="764"/>
    </location>
</feature>
<evidence type="ECO:0000313" key="3">
    <source>
        <dbReference type="EMBL" id="EEU43510.1"/>
    </source>
</evidence>
<accession>C7YX25</accession>
<evidence type="ECO:0000313" key="4">
    <source>
        <dbReference type="Proteomes" id="UP000005206"/>
    </source>
</evidence>